<sequence>MANQRKILILGANGMLGHDLAEIFFDQKPILWDMPNLDITDEFAVKQKLADLMPSLVINAAAYTDVDGAQNQPDLAFKVNADAIGYLAVACQQLGAILVHYSTEYVFSGNKDTGYQEDDKTDPLNIYGQSKAKGEEILKQNCEMFYLIRSSWLYGRSPQVGKPRGLNFVQTMLKLAGEGKEINVVSDQFGKPTYTLDLAKKTREIIETQKPCGIYHAVNEGVCSWYEFAKKIFEIKNISANLNSINSDQYPLPTPRPKYSILVNTKLEPLRKWDEALRDYLRQS</sequence>
<evidence type="ECO:0000259" key="3">
    <source>
        <dbReference type="Pfam" id="PF04321"/>
    </source>
</evidence>
<proteinExistence type="inferred from homology"/>
<dbReference type="GO" id="GO:0019305">
    <property type="term" value="P:dTDP-rhamnose biosynthetic process"/>
    <property type="evidence" value="ECO:0007669"/>
    <property type="project" value="UniProtKB-UniPathway"/>
</dbReference>
<comment type="similarity">
    <text evidence="1 2">Belongs to the dTDP-4-dehydrorhamnose reductase family.</text>
</comment>
<evidence type="ECO:0000313" key="5">
    <source>
        <dbReference type="Proteomes" id="UP000178930"/>
    </source>
</evidence>
<evidence type="ECO:0000256" key="1">
    <source>
        <dbReference type="ARBA" id="ARBA00010944"/>
    </source>
</evidence>
<dbReference type="CDD" id="cd05254">
    <property type="entry name" value="dTDP_HR_like_SDR_e"/>
    <property type="match status" value="1"/>
</dbReference>
<comment type="function">
    <text evidence="2">Catalyzes the reduction of dTDP-6-deoxy-L-lyxo-4-hexulose to yield dTDP-L-rhamnose.</text>
</comment>
<dbReference type="SUPFAM" id="SSF51735">
    <property type="entry name" value="NAD(P)-binding Rossmann-fold domains"/>
    <property type="match status" value="1"/>
</dbReference>
<organism evidence="4 5">
    <name type="scientific">Candidatus Buchananbacteria bacterium RIFCSPHIGHO2_01_FULL_39_14</name>
    <dbReference type="NCBI Taxonomy" id="1797532"/>
    <lineage>
        <taxon>Bacteria</taxon>
        <taxon>Candidatus Buchananiibacteriota</taxon>
    </lineage>
</organism>
<keyword evidence="2" id="KW-0560">Oxidoreductase</keyword>
<dbReference type="EC" id="1.1.1.133" evidence="2"/>
<dbReference type="InterPro" id="IPR029903">
    <property type="entry name" value="RmlD-like-bd"/>
</dbReference>
<accession>A0A1G1XTL9</accession>
<dbReference type="EMBL" id="MHIB01000037">
    <property type="protein sequence ID" value="OGY43435.1"/>
    <property type="molecule type" value="Genomic_DNA"/>
</dbReference>
<feature type="domain" description="RmlD-like substrate binding" evidence="3">
    <location>
        <begin position="6"/>
        <end position="283"/>
    </location>
</feature>
<dbReference type="PANTHER" id="PTHR10491:SF4">
    <property type="entry name" value="METHIONINE ADENOSYLTRANSFERASE 2 SUBUNIT BETA"/>
    <property type="match status" value="1"/>
</dbReference>
<dbReference type="InterPro" id="IPR005913">
    <property type="entry name" value="dTDP_dehydrorham_reduct"/>
</dbReference>
<dbReference type="NCBIfam" id="TIGR01214">
    <property type="entry name" value="rmlD"/>
    <property type="match status" value="1"/>
</dbReference>
<dbReference type="InterPro" id="IPR036291">
    <property type="entry name" value="NAD(P)-bd_dom_sf"/>
</dbReference>
<dbReference type="PANTHER" id="PTHR10491">
    <property type="entry name" value="DTDP-4-DEHYDRORHAMNOSE REDUCTASE"/>
    <property type="match status" value="1"/>
</dbReference>
<dbReference type="GO" id="GO:0008831">
    <property type="term" value="F:dTDP-4-dehydrorhamnose reductase activity"/>
    <property type="evidence" value="ECO:0007669"/>
    <property type="project" value="UniProtKB-EC"/>
</dbReference>
<keyword evidence="2" id="KW-0521">NADP</keyword>
<dbReference type="Proteomes" id="UP000178930">
    <property type="component" value="Unassembled WGS sequence"/>
</dbReference>
<dbReference type="UniPathway" id="UPA00124"/>
<dbReference type="Gene3D" id="3.40.50.720">
    <property type="entry name" value="NAD(P)-binding Rossmann-like Domain"/>
    <property type="match status" value="1"/>
</dbReference>
<dbReference type="AlphaFoldDB" id="A0A1G1XTL9"/>
<dbReference type="Pfam" id="PF04321">
    <property type="entry name" value="RmlD_sub_bind"/>
    <property type="match status" value="1"/>
</dbReference>
<comment type="pathway">
    <text evidence="2">Carbohydrate biosynthesis; dTDP-L-rhamnose biosynthesis.</text>
</comment>
<evidence type="ECO:0000256" key="2">
    <source>
        <dbReference type="RuleBase" id="RU364082"/>
    </source>
</evidence>
<protein>
    <recommendedName>
        <fullName evidence="2">dTDP-4-dehydrorhamnose reductase</fullName>
        <ecNumber evidence="2">1.1.1.133</ecNumber>
    </recommendedName>
</protein>
<gene>
    <name evidence="4" type="ORF">A2729_04670</name>
</gene>
<evidence type="ECO:0000313" key="4">
    <source>
        <dbReference type="EMBL" id="OGY43435.1"/>
    </source>
</evidence>
<name>A0A1G1XTL9_9BACT</name>
<comment type="caution">
    <text evidence="4">The sequence shown here is derived from an EMBL/GenBank/DDBJ whole genome shotgun (WGS) entry which is preliminary data.</text>
</comment>
<dbReference type="Gene3D" id="3.90.25.10">
    <property type="entry name" value="UDP-galactose 4-epimerase, domain 1"/>
    <property type="match status" value="1"/>
</dbReference>
<dbReference type="STRING" id="1797532.A2729_04670"/>
<dbReference type="GO" id="GO:0005829">
    <property type="term" value="C:cytosol"/>
    <property type="evidence" value="ECO:0007669"/>
    <property type="project" value="TreeGrafter"/>
</dbReference>
<reference evidence="4 5" key="1">
    <citation type="journal article" date="2016" name="Nat. Commun.">
        <title>Thousands of microbial genomes shed light on interconnected biogeochemical processes in an aquifer system.</title>
        <authorList>
            <person name="Anantharaman K."/>
            <person name="Brown C.T."/>
            <person name="Hug L.A."/>
            <person name="Sharon I."/>
            <person name="Castelle C.J."/>
            <person name="Probst A.J."/>
            <person name="Thomas B.C."/>
            <person name="Singh A."/>
            <person name="Wilkins M.J."/>
            <person name="Karaoz U."/>
            <person name="Brodie E.L."/>
            <person name="Williams K.H."/>
            <person name="Hubbard S.S."/>
            <person name="Banfield J.F."/>
        </authorList>
    </citation>
    <scope>NUCLEOTIDE SEQUENCE [LARGE SCALE GENOMIC DNA]</scope>
</reference>